<organism evidence="1 2">
    <name type="scientific">Thauera sinica</name>
    <dbReference type="NCBI Taxonomy" id="2665146"/>
    <lineage>
        <taxon>Bacteria</taxon>
        <taxon>Pseudomonadati</taxon>
        <taxon>Pseudomonadota</taxon>
        <taxon>Betaproteobacteria</taxon>
        <taxon>Rhodocyclales</taxon>
        <taxon>Zoogloeaceae</taxon>
        <taxon>Thauera</taxon>
    </lineage>
</organism>
<keyword evidence="2" id="KW-1185">Reference proteome</keyword>
<evidence type="ECO:0000313" key="1">
    <source>
        <dbReference type="EMBL" id="MFC5768915.1"/>
    </source>
</evidence>
<dbReference type="Proteomes" id="UP001595974">
    <property type="component" value="Unassembled WGS sequence"/>
</dbReference>
<sequence>MGAWGVNPFECDEGLDVKERWSSWTEGHGAISYDEAANRFFLQWGDSINHGDTVTNNEVIALAAIYIENGIDFPKKLLSATEDAINRELDPSEIEKWEASRQSARQDFLLELLKNIGGTRRKPKNPNLFLDPALHYRSVGSARDSLLKAYKKIKSSKIRIGLSKAGFPSFILTLDRLMNYRIWEKDSAVYIQASNERLLMLATYLAIGLNYSEKELEFLLDEIVKRTGK</sequence>
<evidence type="ECO:0000313" key="2">
    <source>
        <dbReference type="Proteomes" id="UP001595974"/>
    </source>
</evidence>
<reference evidence="2" key="1">
    <citation type="journal article" date="2019" name="Int. J. Syst. Evol. Microbiol.">
        <title>The Global Catalogue of Microorganisms (GCM) 10K type strain sequencing project: providing services to taxonomists for standard genome sequencing and annotation.</title>
        <authorList>
            <consortium name="The Broad Institute Genomics Platform"/>
            <consortium name="The Broad Institute Genome Sequencing Center for Infectious Disease"/>
            <person name="Wu L."/>
            <person name="Ma J."/>
        </authorList>
    </citation>
    <scope>NUCLEOTIDE SEQUENCE [LARGE SCALE GENOMIC DNA]</scope>
    <source>
        <strain evidence="2">SHR3</strain>
    </source>
</reference>
<proteinExistence type="predicted"/>
<name>A0ABW1ANQ0_9RHOO</name>
<gene>
    <name evidence="1" type="ORF">ACFPTN_05980</name>
</gene>
<protein>
    <recommendedName>
        <fullName evidence="3">DUF4259 domain-containing protein</fullName>
    </recommendedName>
</protein>
<accession>A0ABW1ANQ0</accession>
<dbReference type="EMBL" id="JBHSOG010000019">
    <property type="protein sequence ID" value="MFC5768915.1"/>
    <property type="molecule type" value="Genomic_DNA"/>
</dbReference>
<evidence type="ECO:0008006" key="3">
    <source>
        <dbReference type="Google" id="ProtNLM"/>
    </source>
</evidence>
<comment type="caution">
    <text evidence="1">The sequence shown here is derived from an EMBL/GenBank/DDBJ whole genome shotgun (WGS) entry which is preliminary data.</text>
</comment>
<dbReference type="RefSeq" id="WP_157748597.1">
    <property type="nucleotide sequence ID" value="NZ_JBHSOG010000019.1"/>
</dbReference>